<dbReference type="InterPro" id="IPR029063">
    <property type="entry name" value="SAM-dependent_MTases_sf"/>
</dbReference>
<comment type="caution">
    <text evidence="2">The sequence shown here is derived from an EMBL/GenBank/DDBJ whole genome shotgun (WGS) entry which is preliminary data.</text>
</comment>
<organism evidence="2 3">
    <name type="scientific">Caballeronia glathei</name>
    <dbReference type="NCBI Taxonomy" id="60547"/>
    <lineage>
        <taxon>Bacteria</taxon>
        <taxon>Pseudomonadati</taxon>
        <taxon>Pseudomonadota</taxon>
        <taxon>Betaproteobacteria</taxon>
        <taxon>Burkholderiales</taxon>
        <taxon>Burkholderiaceae</taxon>
        <taxon>Caballeronia</taxon>
    </lineage>
</organism>
<proteinExistence type="predicted"/>
<dbReference type="STRING" id="60547.GCA_000751215_00499"/>
<sequence>MSDRSIIDWPAWTGSAPGRYVLDWEQAQLDRVVSDIFGYHALQLGMPQLDALRENRMTGRALVLDAASGASAPYTYPAGAAAANARPGVASLPSANRGVHAPEGRSTVWCDLLDLPFEAQSVDLLVLPHTLEFTGDPHRLLREAERVLMPEGQLIILGFNSLSLWGARQSLGNVAGRPFVPAAHEMIAFTRIKDWIKLLGFDLERGRFGCYRPPLVTDKWLQRYQFMEAAGDRWWPIFGAAYMITAIKRVRGMRLIGPRKLKKPALAPGLAPVAAPHTRNEH</sequence>
<protein>
    <submittedName>
        <fullName evidence="2">SAM-dependent methyltransferase</fullName>
    </submittedName>
</protein>
<dbReference type="InterPro" id="IPR013216">
    <property type="entry name" value="Methyltransf_11"/>
</dbReference>
<reference evidence="2 3" key="1">
    <citation type="submission" date="2014-03" db="EMBL/GenBank/DDBJ databases">
        <title>Draft Genome Sequences of Four Burkholderia Strains.</title>
        <authorList>
            <person name="Liu X.Y."/>
            <person name="Li C.X."/>
            <person name="Xu J.H."/>
        </authorList>
    </citation>
    <scope>NUCLEOTIDE SEQUENCE [LARGE SCALE GENOMIC DNA]</scope>
    <source>
        <strain evidence="2 3">DSM 50014</strain>
    </source>
</reference>
<name>A0A069PRA2_9BURK</name>
<evidence type="ECO:0000313" key="2">
    <source>
        <dbReference type="EMBL" id="KDR43120.1"/>
    </source>
</evidence>
<dbReference type="Proteomes" id="UP000027466">
    <property type="component" value="Unassembled WGS sequence"/>
</dbReference>
<gene>
    <name evidence="2" type="ORF">BG61_02335</name>
</gene>
<dbReference type="SUPFAM" id="SSF53335">
    <property type="entry name" value="S-adenosyl-L-methionine-dependent methyltransferases"/>
    <property type="match status" value="1"/>
</dbReference>
<keyword evidence="2" id="KW-0489">Methyltransferase</keyword>
<dbReference type="GO" id="GO:0008757">
    <property type="term" value="F:S-adenosylmethionine-dependent methyltransferase activity"/>
    <property type="evidence" value="ECO:0007669"/>
    <property type="project" value="InterPro"/>
</dbReference>
<keyword evidence="2" id="KW-0808">Transferase</keyword>
<dbReference type="AlphaFoldDB" id="A0A069PRA2"/>
<feature type="domain" description="Methyltransferase type 11" evidence="1">
    <location>
        <begin position="106"/>
        <end position="156"/>
    </location>
</feature>
<dbReference type="Gene3D" id="3.40.50.150">
    <property type="entry name" value="Vaccinia Virus protein VP39"/>
    <property type="match status" value="1"/>
</dbReference>
<dbReference type="RefSeq" id="WP_035925342.1">
    <property type="nucleotide sequence ID" value="NZ_CADFFX010000009.1"/>
</dbReference>
<accession>A0A069PRA2</accession>
<keyword evidence="3" id="KW-1185">Reference proteome</keyword>
<dbReference type="EMBL" id="JFHC01000010">
    <property type="protein sequence ID" value="KDR43120.1"/>
    <property type="molecule type" value="Genomic_DNA"/>
</dbReference>
<dbReference type="Pfam" id="PF08241">
    <property type="entry name" value="Methyltransf_11"/>
    <property type="match status" value="1"/>
</dbReference>
<evidence type="ECO:0000259" key="1">
    <source>
        <dbReference type="Pfam" id="PF08241"/>
    </source>
</evidence>
<evidence type="ECO:0000313" key="3">
    <source>
        <dbReference type="Proteomes" id="UP000027466"/>
    </source>
</evidence>
<dbReference type="GO" id="GO:0032259">
    <property type="term" value="P:methylation"/>
    <property type="evidence" value="ECO:0007669"/>
    <property type="project" value="UniProtKB-KW"/>
</dbReference>